<keyword evidence="3" id="KW-1185">Reference proteome</keyword>
<dbReference type="InterPro" id="IPR000073">
    <property type="entry name" value="AB_hydrolase_1"/>
</dbReference>
<reference evidence="2 3" key="1">
    <citation type="journal article" date="2019" name="Emerg. Microbes Infect.">
        <title>Comprehensive subspecies identification of 175 nontuberculous mycobacteria species based on 7547 genomic profiles.</title>
        <authorList>
            <person name="Matsumoto Y."/>
            <person name="Kinjo T."/>
            <person name="Motooka D."/>
            <person name="Nabeya D."/>
            <person name="Jung N."/>
            <person name="Uechi K."/>
            <person name="Horii T."/>
            <person name="Iida T."/>
            <person name="Fujita J."/>
            <person name="Nakamura S."/>
        </authorList>
    </citation>
    <scope>NUCLEOTIDE SEQUENCE [LARGE SCALE GENOMIC DNA]</scope>
    <source>
        <strain evidence="2 3">JCM 16018</strain>
    </source>
</reference>
<feature type="domain" description="AB hydrolase-1" evidence="1">
    <location>
        <begin position="31"/>
        <end position="269"/>
    </location>
</feature>
<dbReference type="AlphaFoldDB" id="A0A7I7P3D7"/>
<sequence>MIAERLDPSEVFVPCPEGRLRVLVAGAAGSPVLLLSGAGVDNAMLSWRHLIPVLAQHHRVYALDWPKQGGSRPWHGHAGVARMLQCITDTLDHFAVGRADLVGLSQGGALSLAYAIAEPGRVRSVVALAPAGILSFPPVVHQLLWLTAKLSPLVSWVSTMVYRHRTMVARLARHALFAGPVDDFDDIVDEVHAEVLANGARASDMQNDSIGFFTMNLDLRPRLHEIACPTLFIQGDRDIAVKAEHTIDAARRVPNARLEILPGNGHWSNRQSPELVNRLIDDFLANEPPANSP</sequence>
<dbReference type="Pfam" id="PF00561">
    <property type="entry name" value="Abhydrolase_1"/>
    <property type="match status" value="1"/>
</dbReference>
<name>A0A7I7P3D7_9MYCO</name>
<dbReference type="PRINTS" id="PR00111">
    <property type="entry name" value="ABHYDROLASE"/>
</dbReference>
<gene>
    <name evidence="2" type="primary">bchO</name>
    <name evidence="2" type="ORF">MSEO_27670</name>
</gene>
<evidence type="ECO:0000313" key="2">
    <source>
        <dbReference type="EMBL" id="BBY02268.1"/>
    </source>
</evidence>
<dbReference type="GO" id="GO:0003824">
    <property type="term" value="F:catalytic activity"/>
    <property type="evidence" value="ECO:0007669"/>
    <property type="project" value="InterPro"/>
</dbReference>
<dbReference type="Proteomes" id="UP000466632">
    <property type="component" value="Chromosome"/>
</dbReference>
<dbReference type="RefSeq" id="WP_163681229.1">
    <property type="nucleotide sequence ID" value="NZ_AP022582.1"/>
</dbReference>
<dbReference type="PANTHER" id="PTHR46438">
    <property type="entry name" value="ALPHA/BETA-HYDROLASES SUPERFAMILY PROTEIN"/>
    <property type="match status" value="1"/>
</dbReference>
<dbReference type="EMBL" id="AP022582">
    <property type="protein sequence ID" value="BBY02268.1"/>
    <property type="molecule type" value="Genomic_DNA"/>
</dbReference>
<dbReference type="InterPro" id="IPR000639">
    <property type="entry name" value="Epox_hydrolase-like"/>
</dbReference>
<protein>
    <submittedName>
        <fullName evidence="2">Magnesium chelatase</fullName>
    </submittedName>
</protein>
<proteinExistence type="predicted"/>
<evidence type="ECO:0000259" key="1">
    <source>
        <dbReference type="Pfam" id="PF00561"/>
    </source>
</evidence>
<organism evidence="2 3">
    <name type="scientific">Mycobacterium seoulense</name>
    <dbReference type="NCBI Taxonomy" id="386911"/>
    <lineage>
        <taxon>Bacteria</taxon>
        <taxon>Bacillati</taxon>
        <taxon>Actinomycetota</taxon>
        <taxon>Actinomycetes</taxon>
        <taxon>Mycobacteriales</taxon>
        <taxon>Mycobacteriaceae</taxon>
        <taxon>Mycobacterium</taxon>
    </lineage>
</organism>
<evidence type="ECO:0000313" key="3">
    <source>
        <dbReference type="Proteomes" id="UP000466632"/>
    </source>
</evidence>
<dbReference type="KEGG" id="mseo:MSEO_27670"/>
<accession>A0A7I7P3D7</accession>
<dbReference type="Gene3D" id="3.40.50.1820">
    <property type="entry name" value="alpha/beta hydrolase"/>
    <property type="match status" value="1"/>
</dbReference>
<dbReference type="SUPFAM" id="SSF53474">
    <property type="entry name" value="alpha/beta-Hydrolases"/>
    <property type="match status" value="1"/>
</dbReference>
<dbReference type="InterPro" id="IPR029058">
    <property type="entry name" value="AB_hydrolase_fold"/>
</dbReference>
<dbReference type="PANTHER" id="PTHR46438:SF11">
    <property type="entry name" value="LIPASE-RELATED"/>
    <property type="match status" value="1"/>
</dbReference>
<dbReference type="PRINTS" id="PR00412">
    <property type="entry name" value="EPOXHYDRLASE"/>
</dbReference>